<reference evidence="1 2" key="1">
    <citation type="submission" date="2020-08" db="EMBL/GenBank/DDBJ databases">
        <title>Genome sequencing of Purple Non-Sulfur Bacteria from various extreme environments.</title>
        <authorList>
            <person name="Mayer M."/>
        </authorList>
    </citation>
    <scope>NUCLEOTIDE SEQUENCE [LARGE SCALE GENOMIC DNA]</scope>
    <source>
        <strain evidence="1 2">JA131</strain>
    </source>
</reference>
<dbReference type="EMBL" id="JACIGK010000028">
    <property type="protein sequence ID" value="MBB4267533.1"/>
    <property type="molecule type" value="Genomic_DNA"/>
</dbReference>
<name>A0A7W6RFH5_9PROT</name>
<organism evidence="1 2">
    <name type="scientific">Roseospira visakhapatnamensis</name>
    <dbReference type="NCBI Taxonomy" id="390880"/>
    <lineage>
        <taxon>Bacteria</taxon>
        <taxon>Pseudomonadati</taxon>
        <taxon>Pseudomonadota</taxon>
        <taxon>Alphaproteobacteria</taxon>
        <taxon>Rhodospirillales</taxon>
        <taxon>Rhodospirillaceae</taxon>
        <taxon>Roseospira</taxon>
    </lineage>
</organism>
<dbReference type="Proteomes" id="UP000554286">
    <property type="component" value="Unassembled WGS sequence"/>
</dbReference>
<dbReference type="InterPro" id="IPR036782">
    <property type="entry name" value="NE0471-like_N"/>
</dbReference>
<dbReference type="AlphaFoldDB" id="A0A7W6RFH5"/>
<proteinExistence type="predicted"/>
<sequence length="98" mass="10643">MHWHVIDVHPVAPRTLAVQFKDGLNGTIRIDRAFCTGVFEALSDDHAVACARVEGGVVVWPGDLDLAPDTMYREIAHSPDRHYDVGSPRAALPSAARG</sequence>
<comment type="caution">
    <text evidence="1">The sequence shown here is derived from an EMBL/GenBank/DDBJ whole genome shotgun (WGS) entry which is preliminary data.</text>
</comment>
<evidence type="ECO:0008006" key="3">
    <source>
        <dbReference type="Google" id="ProtNLM"/>
    </source>
</evidence>
<evidence type="ECO:0000313" key="1">
    <source>
        <dbReference type="EMBL" id="MBB4267533.1"/>
    </source>
</evidence>
<dbReference type="SUPFAM" id="SSF143880">
    <property type="entry name" value="NE0471 N-terminal domain-like"/>
    <property type="match status" value="1"/>
</dbReference>
<dbReference type="RefSeq" id="WP_184047042.1">
    <property type="nucleotide sequence ID" value="NZ_JACIGK010000028.1"/>
</dbReference>
<keyword evidence="2" id="KW-1185">Reference proteome</keyword>
<dbReference type="Pfam" id="PF10387">
    <property type="entry name" value="DUF2442"/>
    <property type="match status" value="1"/>
</dbReference>
<gene>
    <name evidence="1" type="ORF">GGD89_003177</name>
</gene>
<protein>
    <recommendedName>
        <fullName evidence="3">DUF2442 domain-containing protein</fullName>
    </recommendedName>
</protein>
<dbReference type="InterPro" id="IPR018841">
    <property type="entry name" value="DUF2442"/>
</dbReference>
<dbReference type="Gene3D" id="3.30.2020.10">
    <property type="entry name" value="NE0471-like N-terminal domain"/>
    <property type="match status" value="1"/>
</dbReference>
<evidence type="ECO:0000313" key="2">
    <source>
        <dbReference type="Proteomes" id="UP000554286"/>
    </source>
</evidence>
<accession>A0A7W6RFH5</accession>